<dbReference type="AlphaFoldDB" id="A0A8J3K1G7"/>
<organism evidence="1 2">
    <name type="scientific">Catellatospora chokoriensis</name>
    <dbReference type="NCBI Taxonomy" id="310353"/>
    <lineage>
        <taxon>Bacteria</taxon>
        <taxon>Bacillati</taxon>
        <taxon>Actinomycetota</taxon>
        <taxon>Actinomycetes</taxon>
        <taxon>Micromonosporales</taxon>
        <taxon>Micromonosporaceae</taxon>
        <taxon>Catellatospora</taxon>
    </lineage>
</organism>
<proteinExistence type="predicted"/>
<gene>
    <name evidence="1" type="ORF">Cch02nite_02580</name>
</gene>
<evidence type="ECO:0000313" key="2">
    <source>
        <dbReference type="Proteomes" id="UP000619293"/>
    </source>
</evidence>
<sequence length="65" mass="7046">MIRMAAQASTLRPMYASALNRTCRVGFTVVHLPPVAEPVVLAPFRSSDECHAPRERPAEADPAAD</sequence>
<evidence type="ECO:0000313" key="1">
    <source>
        <dbReference type="EMBL" id="GIF86814.1"/>
    </source>
</evidence>
<keyword evidence="2" id="KW-1185">Reference proteome</keyword>
<accession>A0A8J3K1G7</accession>
<name>A0A8J3K1G7_9ACTN</name>
<dbReference type="Proteomes" id="UP000619293">
    <property type="component" value="Unassembled WGS sequence"/>
</dbReference>
<protein>
    <submittedName>
        <fullName evidence="1">Uncharacterized protein</fullName>
    </submittedName>
</protein>
<dbReference type="EMBL" id="BONG01000001">
    <property type="protein sequence ID" value="GIF86814.1"/>
    <property type="molecule type" value="Genomic_DNA"/>
</dbReference>
<comment type="caution">
    <text evidence="1">The sequence shown here is derived from an EMBL/GenBank/DDBJ whole genome shotgun (WGS) entry which is preliminary data.</text>
</comment>
<reference evidence="1 2" key="1">
    <citation type="submission" date="2021-01" db="EMBL/GenBank/DDBJ databases">
        <title>Whole genome shotgun sequence of Catellatospora chokoriensis NBRC 107358.</title>
        <authorList>
            <person name="Komaki H."/>
            <person name="Tamura T."/>
        </authorList>
    </citation>
    <scope>NUCLEOTIDE SEQUENCE [LARGE SCALE GENOMIC DNA]</scope>
    <source>
        <strain evidence="1 2">NBRC 107358</strain>
    </source>
</reference>